<protein>
    <submittedName>
        <fullName evidence="2">Uncharacterized protein</fullName>
    </submittedName>
</protein>
<organism evidence="2 3">
    <name type="scientific">Guyanagaster necrorhizus</name>
    <dbReference type="NCBI Taxonomy" id="856835"/>
    <lineage>
        <taxon>Eukaryota</taxon>
        <taxon>Fungi</taxon>
        <taxon>Dikarya</taxon>
        <taxon>Basidiomycota</taxon>
        <taxon>Agaricomycotina</taxon>
        <taxon>Agaricomycetes</taxon>
        <taxon>Agaricomycetidae</taxon>
        <taxon>Agaricales</taxon>
        <taxon>Marasmiineae</taxon>
        <taxon>Physalacriaceae</taxon>
        <taxon>Guyanagaster</taxon>
    </lineage>
</organism>
<feature type="region of interest" description="Disordered" evidence="1">
    <location>
        <begin position="1"/>
        <end position="24"/>
    </location>
</feature>
<dbReference type="GeneID" id="66100675"/>
<name>A0A9P7VM20_9AGAR</name>
<keyword evidence="3" id="KW-1185">Reference proteome</keyword>
<dbReference type="RefSeq" id="XP_043036447.1">
    <property type="nucleotide sequence ID" value="XM_043178385.1"/>
</dbReference>
<comment type="caution">
    <text evidence="2">The sequence shown here is derived from an EMBL/GenBank/DDBJ whole genome shotgun (WGS) entry which is preliminary data.</text>
</comment>
<reference evidence="2" key="1">
    <citation type="submission" date="2020-11" db="EMBL/GenBank/DDBJ databases">
        <title>Adaptations for nitrogen fixation in a non-lichenized fungal sporocarp promotes dispersal by wood-feeding termites.</title>
        <authorList>
            <consortium name="DOE Joint Genome Institute"/>
            <person name="Koch R.A."/>
            <person name="Yoon G."/>
            <person name="Arayal U."/>
            <person name="Lail K."/>
            <person name="Amirebrahimi M."/>
            <person name="Labutti K."/>
            <person name="Lipzen A."/>
            <person name="Riley R."/>
            <person name="Barry K."/>
            <person name="Henrissat B."/>
            <person name="Grigoriev I.V."/>
            <person name="Herr J.R."/>
            <person name="Aime M.C."/>
        </authorList>
    </citation>
    <scope>NUCLEOTIDE SEQUENCE</scope>
    <source>
        <strain evidence="2">MCA 3950</strain>
    </source>
</reference>
<evidence type="ECO:0000313" key="3">
    <source>
        <dbReference type="Proteomes" id="UP000812287"/>
    </source>
</evidence>
<evidence type="ECO:0000256" key="1">
    <source>
        <dbReference type="SAM" id="MobiDB-lite"/>
    </source>
</evidence>
<accession>A0A9P7VM20</accession>
<dbReference type="Proteomes" id="UP000812287">
    <property type="component" value="Unassembled WGS sequence"/>
</dbReference>
<gene>
    <name evidence="2" type="ORF">BT62DRAFT_1036131</name>
</gene>
<dbReference type="EMBL" id="MU250548">
    <property type="protein sequence ID" value="KAG7442947.1"/>
    <property type="molecule type" value="Genomic_DNA"/>
</dbReference>
<sequence length="309" mass="34432">MSNQPNSDPPPTGESPVEMRRDDEPSQTWWDARVAIPVFGADIFQVYDAFTAPRQTLSIPSDVHDSINSIAPFLLKSINRQIWMVPSMDYFPTSVSHLDIDNDATKPDCVVLFGNWRGDGLIIPFYRFILTVNCGSIPVSRGPSPPGELPVIVIHVDLDMISLLNVIATMTYFYNHDMSQLFYAVLDHLLPGLDPVLPFPGGQRKTSASPIIIDDGTLDIIARILSEHLDMQEQLELLKIYIEGFYYIQISLDITDLGFLEVVSTALAIVNRALDLNEVDSAELDDTFGVDDEYPVELDDEAELTDTVA</sequence>
<evidence type="ECO:0000313" key="2">
    <source>
        <dbReference type="EMBL" id="KAG7442947.1"/>
    </source>
</evidence>
<proteinExistence type="predicted"/>
<dbReference type="OrthoDB" id="2896904at2759"/>
<dbReference type="AlphaFoldDB" id="A0A9P7VM20"/>